<accession>A0AAD7D8W1</accession>
<evidence type="ECO:0000313" key="2">
    <source>
        <dbReference type="EMBL" id="KAJ7679863.1"/>
    </source>
</evidence>
<dbReference type="Proteomes" id="UP001221757">
    <property type="component" value="Unassembled WGS sequence"/>
</dbReference>
<reference evidence="2" key="1">
    <citation type="submission" date="2023-03" db="EMBL/GenBank/DDBJ databases">
        <title>Massive genome expansion in bonnet fungi (Mycena s.s.) driven by repeated elements and novel gene families across ecological guilds.</title>
        <authorList>
            <consortium name="Lawrence Berkeley National Laboratory"/>
            <person name="Harder C.B."/>
            <person name="Miyauchi S."/>
            <person name="Viragh M."/>
            <person name="Kuo A."/>
            <person name="Thoen E."/>
            <person name="Andreopoulos B."/>
            <person name="Lu D."/>
            <person name="Skrede I."/>
            <person name="Drula E."/>
            <person name="Henrissat B."/>
            <person name="Morin E."/>
            <person name="Kohler A."/>
            <person name="Barry K."/>
            <person name="LaButti K."/>
            <person name="Morin E."/>
            <person name="Salamov A."/>
            <person name="Lipzen A."/>
            <person name="Mereny Z."/>
            <person name="Hegedus B."/>
            <person name="Baldrian P."/>
            <person name="Stursova M."/>
            <person name="Weitz H."/>
            <person name="Taylor A."/>
            <person name="Grigoriev I.V."/>
            <person name="Nagy L.G."/>
            <person name="Martin F."/>
            <person name="Kauserud H."/>
        </authorList>
    </citation>
    <scope>NUCLEOTIDE SEQUENCE</scope>
    <source>
        <strain evidence="2">CBHHK067</strain>
    </source>
</reference>
<dbReference type="EMBL" id="JARKIE010000127">
    <property type="protein sequence ID" value="KAJ7679863.1"/>
    <property type="molecule type" value="Genomic_DNA"/>
</dbReference>
<dbReference type="AlphaFoldDB" id="A0AAD7D8W1"/>
<evidence type="ECO:0000313" key="3">
    <source>
        <dbReference type="Proteomes" id="UP001221757"/>
    </source>
</evidence>
<protein>
    <submittedName>
        <fullName evidence="2">Uncharacterized protein</fullName>
    </submittedName>
</protein>
<feature type="signal peptide" evidence="1">
    <location>
        <begin position="1"/>
        <end position="20"/>
    </location>
</feature>
<gene>
    <name evidence="2" type="ORF">B0H17DRAFT_1206365</name>
</gene>
<keyword evidence="3" id="KW-1185">Reference proteome</keyword>
<keyword evidence="1" id="KW-0732">Signal</keyword>
<sequence length="57" mass="6289">MQCNFLITFVLSWLTVAISAAPAPTMETSKALHILDRIPELARSPEPEPGCKIYTCI</sequence>
<feature type="chain" id="PRO_5041962072" evidence="1">
    <location>
        <begin position="21"/>
        <end position="57"/>
    </location>
</feature>
<comment type="caution">
    <text evidence="2">The sequence shown here is derived from an EMBL/GenBank/DDBJ whole genome shotgun (WGS) entry which is preliminary data.</text>
</comment>
<proteinExistence type="predicted"/>
<name>A0AAD7D8W1_MYCRO</name>
<evidence type="ECO:0000256" key="1">
    <source>
        <dbReference type="SAM" id="SignalP"/>
    </source>
</evidence>
<organism evidence="2 3">
    <name type="scientific">Mycena rosella</name>
    <name type="common">Pink bonnet</name>
    <name type="synonym">Agaricus rosellus</name>
    <dbReference type="NCBI Taxonomy" id="1033263"/>
    <lineage>
        <taxon>Eukaryota</taxon>
        <taxon>Fungi</taxon>
        <taxon>Dikarya</taxon>
        <taxon>Basidiomycota</taxon>
        <taxon>Agaricomycotina</taxon>
        <taxon>Agaricomycetes</taxon>
        <taxon>Agaricomycetidae</taxon>
        <taxon>Agaricales</taxon>
        <taxon>Marasmiineae</taxon>
        <taxon>Mycenaceae</taxon>
        <taxon>Mycena</taxon>
    </lineage>
</organism>